<comment type="similarity">
    <text evidence="1 2">Belongs to the anti-sigma-factor antagonist family.</text>
</comment>
<name>E0E1L4_9FIRM</name>
<dbReference type="Proteomes" id="UP000003244">
    <property type="component" value="Unassembled WGS sequence"/>
</dbReference>
<dbReference type="OrthoDB" id="9793697at2"/>
<dbReference type="Gene3D" id="3.30.750.24">
    <property type="entry name" value="STAS domain"/>
    <property type="match status" value="1"/>
</dbReference>
<dbReference type="eggNOG" id="COG1366">
    <property type="taxonomic scope" value="Bacteria"/>
</dbReference>
<evidence type="ECO:0000313" key="5">
    <source>
        <dbReference type="Proteomes" id="UP000003244"/>
    </source>
</evidence>
<dbReference type="GeneID" id="84800085"/>
<dbReference type="SUPFAM" id="SSF52091">
    <property type="entry name" value="SpoIIaa-like"/>
    <property type="match status" value="1"/>
</dbReference>
<dbReference type="CDD" id="cd07043">
    <property type="entry name" value="STAS_anti-anti-sigma_factors"/>
    <property type="match status" value="1"/>
</dbReference>
<organism evidence="4 5">
    <name type="scientific">Peptostreptococcus stomatis DSM 17678</name>
    <dbReference type="NCBI Taxonomy" id="596315"/>
    <lineage>
        <taxon>Bacteria</taxon>
        <taxon>Bacillati</taxon>
        <taxon>Bacillota</taxon>
        <taxon>Clostridia</taxon>
        <taxon>Peptostreptococcales</taxon>
        <taxon>Peptostreptococcaceae</taxon>
        <taxon>Peptostreptococcus</taxon>
    </lineage>
</organism>
<sequence>MSLNIKSNYENDSNEWVVALNGELDISCANKLKEELYKAVDEKFADVVIDMTNLEYIDSTGIGVLVGLMKKLRTDGKDIKISKAKDNVKRIFKITGLDQIISMEG</sequence>
<dbReference type="STRING" id="596315.HMPREF0634_0939"/>
<dbReference type="InterPro" id="IPR036513">
    <property type="entry name" value="STAS_dom_sf"/>
</dbReference>
<evidence type="ECO:0000256" key="1">
    <source>
        <dbReference type="ARBA" id="ARBA00009013"/>
    </source>
</evidence>
<dbReference type="AlphaFoldDB" id="E0E1L4"/>
<feature type="domain" description="STAS" evidence="3">
    <location>
        <begin position="17"/>
        <end position="105"/>
    </location>
</feature>
<dbReference type="InterPro" id="IPR003658">
    <property type="entry name" value="Anti-sigma_ant"/>
</dbReference>
<reference evidence="4 5" key="1">
    <citation type="submission" date="2010-08" db="EMBL/GenBank/DDBJ databases">
        <authorList>
            <person name="Harkins D.M."/>
            <person name="Madupu R."/>
            <person name="Durkin A.S."/>
            <person name="Torralba M."/>
            <person name="Methe B."/>
            <person name="Sutton G.G."/>
            <person name="Nelson K.E."/>
        </authorList>
    </citation>
    <scope>NUCLEOTIDE SEQUENCE [LARGE SCALE GENOMIC DNA]</scope>
    <source>
        <strain evidence="4 5">DSM 17678</strain>
    </source>
</reference>
<gene>
    <name evidence="4" type="ORF">HMPREF0634_0939</name>
</gene>
<keyword evidence="5" id="KW-1185">Reference proteome</keyword>
<proteinExistence type="inferred from homology"/>
<dbReference type="PROSITE" id="PS50801">
    <property type="entry name" value="STAS"/>
    <property type="match status" value="1"/>
</dbReference>
<dbReference type="RefSeq" id="WP_007788406.1">
    <property type="nucleotide sequence ID" value="NZ_ADGQ01000018.1"/>
</dbReference>
<evidence type="ECO:0000313" key="4">
    <source>
        <dbReference type="EMBL" id="EFM65201.1"/>
    </source>
</evidence>
<dbReference type="PANTHER" id="PTHR33495">
    <property type="entry name" value="ANTI-SIGMA FACTOR ANTAGONIST TM_1081-RELATED-RELATED"/>
    <property type="match status" value="1"/>
</dbReference>
<dbReference type="InterPro" id="IPR002645">
    <property type="entry name" value="STAS_dom"/>
</dbReference>
<accession>E0E1L4</accession>
<dbReference type="PANTHER" id="PTHR33495:SF2">
    <property type="entry name" value="ANTI-SIGMA FACTOR ANTAGONIST TM_1081-RELATED"/>
    <property type="match status" value="1"/>
</dbReference>
<evidence type="ECO:0000256" key="2">
    <source>
        <dbReference type="RuleBase" id="RU003749"/>
    </source>
</evidence>
<comment type="caution">
    <text evidence="4">The sequence shown here is derived from an EMBL/GenBank/DDBJ whole genome shotgun (WGS) entry which is preliminary data.</text>
</comment>
<evidence type="ECO:0000259" key="3">
    <source>
        <dbReference type="PROSITE" id="PS50801"/>
    </source>
</evidence>
<dbReference type="Pfam" id="PF01740">
    <property type="entry name" value="STAS"/>
    <property type="match status" value="1"/>
</dbReference>
<dbReference type="EMBL" id="ADGQ01000018">
    <property type="protein sequence ID" value="EFM65201.1"/>
    <property type="molecule type" value="Genomic_DNA"/>
</dbReference>
<dbReference type="NCBIfam" id="TIGR00377">
    <property type="entry name" value="ant_ant_sig"/>
    <property type="match status" value="1"/>
</dbReference>
<protein>
    <recommendedName>
        <fullName evidence="2">Anti-sigma factor antagonist</fullName>
    </recommendedName>
</protein>
<dbReference type="GO" id="GO:0043856">
    <property type="term" value="F:anti-sigma factor antagonist activity"/>
    <property type="evidence" value="ECO:0007669"/>
    <property type="project" value="InterPro"/>
</dbReference>